<dbReference type="GO" id="GO:0000309">
    <property type="term" value="F:nicotinamide-nucleotide adenylyltransferase activity"/>
    <property type="evidence" value="ECO:0007669"/>
    <property type="project" value="UniProtKB-EC"/>
</dbReference>
<name>A0ABR3GPF3_9PEZI</name>
<evidence type="ECO:0000256" key="3">
    <source>
        <dbReference type="ARBA" id="ARBA00022695"/>
    </source>
</evidence>
<dbReference type="EC" id="2.7.7.18" evidence="8"/>
<keyword evidence="6 8" id="KW-0520">NAD</keyword>
<accession>A0ABR3GPF3</accession>
<evidence type="ECO:0000256" key="6">
    <source>
        <dbReference type="ARBA" id="ARBA00023027"/>
    </source>
</evidence>
<sequence length="352" mass="39290">MARLMQSLEDYHFPSHRLLRTLSDPSKTPLVLVACGSFSPITHMHLRMFEMAVDYVKQNMAAEYEVVGGYLSPVSDRYNKAGLASAAHRVRMCELACDETSTWLMVDPWEAIQPDYQPTAVVLDHIAHEISAILEPMCRKPARVMLLGGSDLLQTMSQPGVWSLSDLDHILGTYGIFVIERSGSVVADVLAPLTEWSERRGRNWVENIHVVRQLIANDISSTRIRQLIRQGMSVQYLLPAVVIEYIRVHGLYNEHEEFRETRSSSMPPLCRLERKGKALLGTKSQLLAVPAAIPMARCSSALGGRAKLRETARVDEANQTDGEGSVVELEVEVEVEVEVNGASDRSRGRRPS</sequence>
<dbReference type="InterPro" id="IPR005248">
    <property type="entry name" value="NadD/NMNAT"/>
</dbReference>
<comment type="similarity">
    <text evidence="8">Belongs to the eukaryotic NMN adenylyltransferase family.</text>
</comment>
<gene>
    <name evidence="10" type="primary">NMA1_1</name>
    <name evidence="10" type="ORF">Q9L58_003319</name>
</gene>
<evidence type="ECO:0000256" key="7">
    <source>
        <dbReference type="ARBA" id="ARBA00049001"/>
    </source>
</evidence>
<evidence type="ECO:0000256" key="1">
    <source>
        <dbReference type="ARBA" id="ARBA00022642"/>
    </source>
</evidence>
<keyword evidence="4 8" id="KW-0547">Nucleotide-binding</keyword>
<keyword evidence="5 8" id="KW-0067">ATP-binding</keyword>
<dbReference type="EMBL" id="JBBBZM010000031">
    <property type="protein sequence ID" value="KAL0637758.1"/>
    <property type="molecule type" value="Genomic_DNA"/>
</dbReference>
<feature type="domain" description="Cytidyltransferase-like" evidence="9">
    <location>
        <begin position="33"/>
        <end position="226"/>
    </location>
</feature>
<organism evidence="10 11">
    <name type="scientific">Discina gigas</name>
    <dbReference type="NCBI Taxonomy" id="1032678"/>
    <lineage>
        <taxon>Eukaryota</taxon>
        <taxon>Fungi</taxon>
        <taxon>Dikarya</taxon>
        <taxon>Ascomycota</taxon>
        <taxon>Pezizomycotina</taxon>
        <taxon>Pezizomycetes</taxon>
        <taxon>Pezizales</taxon>
        <taxon>Discinaceae</taxon>
        <taxon>Discina</taxon>
    </lineage>
</organism>
<proteinExistence type="inferred from homology"/>
<comment type="catalytic activity">
    <reaction evidence="7 8">
        <text>beta-nicotinamide D-ribonucleotide + ATP + H(+) = diphosphate + NAD(+)</text>
        <dbReference type="Rhea" id="RHEA:21360"/>
        <dbReference type="ChEBI" id="CHEBI:14649"/>
        <dbReference type="ChEBI" id="CHEBI:15378"/>
        <dbReference type="ChEBI" id="CHEBI:30616"/>
        <dbReference type="ChEBI" id="CHEBI:33019"/>
        <dbReference type="ChEBI" id="CHEBI:57540"/>
        <dbReference type="EC" id="2.7.7.1"/>
    </reaction>
</comment>
<evidence type="ECO:0000256" key="4">
    <source>
        <dbReference type="ARBA" id="ARBA00022741"/>
    </source>
</evidence>
<comment type="pathway">
    <text evidence="8">Cofactor biosynthesis; NAD(+) biosynthesis; NAD(+) from nicotinamide D-ribonucleotide: step 1/1.</text>
</comment>
<keyword evidence="11" id="KW-1185">Reference proteome</keyword>
<dbReference type="Proteomes" id="UP001447188">
    <property type="component" value="Unassembled WGS sequence"/>
</dbReference>
<evidence type="ECO:0000256" key="5">
    <source>
        <dbReference type="ARBA" id="ARBA00022840"/>
    </source>
</evidence>
<dbReference type="SUPFAM" id="SSF52374">
    <property type="entry name" value="Nucleotidylyl transferase"/>
    <property type="match status" value="1"/>
</dbReference>
<comment type="caution">
    <text evidence="10">The sequence shown here is derived from an EMBL/GenBank/DDBJ whole genome shotgun (WGS) entry which is preliminary data.</text>
</comment>
<dbReference type="InterPro" id="IPR004821">
    <property type="entry name" value="Cyt_trans-like"/>
</dbReference>
<dbReference type="Gene3D" id="3.40.50.620">
    <property type="entry name" value="HUPs"/>
    <property type="match status" value="1"/>
</dbReference>
<dbReference type="PANTHER" id="PTHR12039:SF0">
    <property type="entry name" value="NICOTINAMIDE-NUCLEOTIDE ADENYLYLTRANSFERASE"/>
    <property type="match status" value="1"/>
</dbReference>
<keyword evidence="2 8" id="KW-0808">Transferase</keyword>
<keyword evidence="3 8" id="KW-0548">Nucleotidyltransferase</keyword>
<evidence type="ECO:0000313" key="10">
    <source>
        <dbReference type="EMBL" id="KAL0637758.1"/>
    </source>
</evidence>
<evidence type="ECO:0000256" key="8">
    <source>
        <dbReference type="RuleBase" id="RU362021"/>
    </source>
</evidence>
<dbReference type="Pfam" id="PF01467">
    <property type="entry name" value="CTP_transf_like"/>
    <property type="match status" value="1"/>
</dbReference>
<keyword evidence="1 8" id="KW-0662">Pyridine nucleotide biosynthesis</keyword>
<evidence type="ECO:0000256" key="2">
    <source>
        <dbReference type="ARBA" id="ARBA00022679"/>
    </source>
</evidence>
<comment type="catalytic activity">
    <reaction evidence="8">
        <text>nicotinate beta-D-ribonucleotide + ATP + H(+) = deamido-NAD(+) + diphosphate</text>
        <dbReference type="Rhea" id="RHEA:22860"/>
        <dbReference type="ChEBI" id="CHEBI:15378"/>
        <dbReference type="ChEBI" id="CHEBI:30616"/>
        <dbReference type="ChEBI" id="CHEBI:33019"/>
        <dbReference type="ChEBI" id="CHEBI:57502"/>
        <dbReference type="ChEBI" id="CHEBI:58437"/>
        <dbReference type="EC" id="2.7.7.18"/>
    </reaction>
</comment>
<evidence type="ECO:0000259" key="9">
    <source>
        <dbReference type="Pfam" id="PF01467"/>
    </source>
</evidence>
<dbReference type="InterPro" id="IPR014729">
    <property type="entry name" value="Rossmann-like_a/b/a_fold"/>
</dbReference>
<dbReference type="EC" id="2.7.7.1" evidence="8"/>
<dbReference type="PANTHER" id="PTHR12039">
    <property type="entry name" value="NICOTINAMIDE MONONUCLEOTIDE ADENYLYLTRANSFERASE"/>
    <property type="match status" value="1"/>
</dbReference>
<dbReference type="NCBIfam" id="TIGR00482">
    <property type="entry name" value="nicotinate (nicotinamide) nucleotide adenylyltransferase"/>
    <property type="match status" value="1"/>
</dbReference>
<dbReference type="InterPro" id="IPR051182">
    <property type="entry name" value="Euk_NMN_adenylyltrnsfrase"/>
</dbReference>
<reference evidence="10 11" key="1">
    <citation type="submission" date="2024-02" db="EMBL/GenBank/DDBJ databases">
        <title>Discinaceae phylogenomics.</title>
        <authorList>
            <person name="Dirks A.C."/>
            <person name="James T.Y."/>
        </authorList>
    </citation>
    <scope>NUCLEOTIDE SEQUENCE [LARGE SCALE GENOMIC DNA]</scope>
    <source>
        <strain evidence="10 11">ACD0624</strain>
    </source>
</reference>
<evidence type="ECO:0000313" key="11">
    <source>
        <dbReference type="Proteomes" id="UP001447188"/>
    </source>
</evidence>
<protein>
    <recommendedName>
        <fullName evidence="8">Nicotinamide-nucleotide adenylyltransferase</fullName>
        <ecNumber evidence="8">2.7.7.1</ecNumber>
        <ecNumber evidence="8">2.7.7.18</ecNumber>
    </recommendedName>
</protein>